<sequence>MANVDALAHAPANEPSIEDCKEQVRRVVQSTTFRNAATLQLLFQFLTDKTIGGAAESLKEYTIGVEALGRKPDFDPKLDPIVRVQSHRLRVKLKEYYDVEGQLDLVLIQFPKGHYVPTFEAMPASLPALNEPEPAVDDATETATEKITVQEAQPTRSVWGFLVAALTAVAMIALGYWFGASRADKRFSVTGAAVAVPNEGIVESFWARFLGNDASPVIAYPDAVFLLDDSNDLFRFRHGAIDSRGALVDPHVAHEFAANPDIVAKAGQLYYENGYTGTGELEAVGMLAGLLGRMGAKPIMKSSRDVTPDDLNQHNVILLGSPFQNPAVAQLMAAGDFSYSNPDQHHEQWRAQILDAHPVDGEKSTYGTERDQTSKVLTTDYSLITIAPGVTPGRWIAIVGGLDTKGTEGAAMFVTSKHGVERLNSVLDGMGSGKELLPFQALVRVQLAKGYQVLGADLISVHRLHPAKAEPEAAIPSH</sequence>
<dbReference type="RefSeq" id="WP_186740683.1">
    <property type="nucleotide sequence ID" value="NZ_CP060394.1"/>
</dbReference>
<keyword evidence="1" id="KW-0472">Membrane</keyword>
<gene>
    <name evidence="2" type="ORF">H7849_16110</name>
</gene>
<reference evidence="2 3" key="1">
    <citation type="submission" date="2020-08" db="EMBL/GenBank/DDBJ databases">
        <title>Edaphobacter telluris sp. nov. and Acidobacterium dinghuensis sp. nov., two acidobacteria isolated from forest soil.</title>
        <authorList>
            <person name="Fu J."/>
            <person name="Qiu L."/>
        </authorList>
    </citation>
    <scope>NUCLEOTIDE SEQUENCE [LARGE SCALE GENOMIC DNA]</scope>
    <source>
        <strain evidence="2">4Y35</strain>
    </source>
</reference>
<organism evidence="2 3">
    <name type="scientific">Alloacidobacterium dinghuense</name>
    <dbReference type="NCBI Taxonomy" id="2763107"/>
    <lineage>
        <taxon>Bacteria</taxon>
        <taxon>Pseudomonadati</taxon>
        <taxon>Acidobacteriota</taxon>
        <taxon>Terriglobia</taxon>
        <taxon>Terriglobales</taxon>
        <taxon>Acidobacteriaceae</taxon>
        <taxon>Alloacidobacterium</taxon>
    </lineage>
</organism>
<dbReference type="KEGG" id="adin:H7849_16110"/>
<evidence type="ECO:0000256" key="1">
    <source>
        <dbReference type="SAM" id="Phobius"/>
    </source>
</evidence>
<keyword evidence="1" id="KW-0812">Transmembrane</keyword>
<dbReference type="AlphaFoldDB" id="A0A7G8BDN4"/>
<feature type="transmembrane region" description="Helical" evidence="1">
    <location>
        <begin position="158"/>
        <end position="178"/>
    </location>
</feature>
<keyword evidence="3" id="KW-1185">Reference proteome</keyword>
<evidence type="ECO:0000313" key="2">
    <source>
        <dbReference type="EMBL" id="QNI30654.1"/>
    </source>
</evidence>
<accession>A0A7G8BDN4</accession>
<evidence type="ECO:0008006" key="4">
    <source>
        <dbReference type="Google" id="ProtNLM"/>
    </source>
</evidence>
<dbReference type="EMBL" id="CP060394">
    <property type="protein sequence ID" value="QNI30654.1"/>
    <property type="molecule type" value="Genomic_DNA"/>
</dbReference>
<dbReference type="Proteomes" id="UP000515312">
    <property type="component" value="Chromosome"/>
</dbReference>
<proteinExistence type="predicted"/>
<name>A0A7G8BDN4_9BACT</name>
<keyword evidence="1" id="KW-1133">Transmembrane helix</keyword>
<protein>
    <recommendedName>
        <fullName evidence="4">Adenylate cyclase</fullName>
    </recommendedName>
</protein>
<evidence type="ECO:0000313" key="3">
    <source>
        <dbReference type="Proteomes" id="UP000515312"/>
    </source>
</evidence>